<keyword evidence="6 7" id="KW-0472">Membrane</keyword>
<dbReference type="GO" id="GO:0016682">
    <property type="term" value="F:oxidoreductase activity, acting on diphenols and related substances as donors, oxygen as acceptor"/>
    <property type="evidence" value="ECO:0007669"/>
    <property type="project" value="TreeGrafter"/>
</dbReference>
<feature type="transmembrane region" description="Helical" evidence="7">
    <location>
        <begin position="214"/>
        <end position="232"/>
    </location>
</feature>
<evidence type="ECO:0000256" key="1">
    <source>
        <dbReference type="ARBA" id="ARBA00004651"/>
    </source>
</evidence>
<evidence type="ECO:0008006" key="10">
    <source>
        <dbReference type="Google" id="ProtNLM"/>
    </source>
</evidence>
<keyword evidence="3" id="KW-1003">Cell membrane</keyword>
<dbReference type="GO" id="GO:0009055">
    <property type="term" value="F:electron transfer activity"/>
    <property type="evidence" value="ECO:0007669"/>
    <property type="project" value="TreeGrafter"/>
</dbReference>
<dbReference type="GO" id="GO:0019646">
    <property type="term" value="P:aerobic electron transport chain"/>
    <property type="evidence" value="ECO:0007669"/>
    <property type="project" value="TreeGrafter"/>
</dbReference>
<evidence type="ECO:0000256" key="2">
    <source>
        <dbReference type="ARBA" id="ARBA00007543"/>
    </source>
</evidence>
<keyword evidence="4 7" id="KW-0812">Transmembrane</keyword>
<feature type="transmembrane region" description="Helical" evidence="7">
    <location>
        <begin position="6"/>
        <end position="29"/>
    </location>
</feature>
<comment type="subcellular location">
    <subcellularLocation>
        <location evidence="1">Cell membrane</location>
        <topology evidence="1">Multi-pass membrane protein</topology>
    </subcellularLocation>
</comment>
<feature type="transmembrane region" description="Helical" evidence="7">
    <location>
        <begin position="269"/>
        <end position="289"/>
    </location>
</feature>
<feature type="transmembrane region" description="Helical" evidence="7">
    <location>
        <begin position="238"/>
        <end position="257"/>
    </location>
</feature>
<dbReference type="PANTHER" id="PTHR43141">
    <property type="entry name" value="CYTOCHROME BD2 SUBUNIT II"/>
    <property type="match status" value="1"/>
</dbReference>
<evidence type="ECO:0000256" key="6">
    <source>
        <dbReference type="ARBA" id="ARBA00023136"/>
    </source>
</evidence>
<gene>
    <name evidence="8" type="ORF">HNR12_004430</name>
</gene>
<dbReference type="RefSeq" id="WP_179769356.1">
    <property type="nucleotide sequence ID" value="NZ_JACCFO010000001.1"/>
</dbReference>
<feature type="transmembrane region" description="Helical" evidence="7">
    <location>
        <begin position="50"/>
        <end position="69"/>
    </location>
</feature>
<sequence>MDIVAVTLLAGAVVGYFVLAGCDVGLGMLMPFVARTEAERRRVVRAAAPYFLGTEVWLVGTIGVVAGLFPALKTEAVTGMWPVFTALLAGWLLRDAGLWFRGRWASAAGRGACDVGITAGSWTLAVALGLAVAGLLADGALLSPFALACAATVAALFALRGAAFGAERLVPHEAPAPVPAAVGAGAAAAAPAPRSDAAESADAAARATRPLARAALVGALLTAGAALLPGGAALDRPLLAAALAVPLVAVLAATSGLSGPGLARHTSAAAMALVPLLVAASVALPVAAVPASTSALFWLAVGPAVPVMAVGQVALYRTLRRPAPAGGFFG</sequence>
<organism evidence="8 9">
    <name type="scientific">Streptomonospora nanhaiensis</name>
    <dbReference type="NCBI Taxonomy" id="1323731"/>
    <lineage>
        <taxon>Bacteria</taxon>
        <taxon>Bacillati</taxon>
        <taxon>Actinomycetota</taxon>
        <taxon>Actinomycetes</taxon>
        <taxon>Streptosporangiales</taxon>
        <taxon>Nocardiopsidaceae</taxon>
        <taxon>Streptomonospora</taxon>
    </lineage>
</organism>
<evidence type="ECO:0000256" key="3">
    <source>
        <dbReference type="ARBA" id="ARBA00022475"/>
    </source>
</evidence>
<feature type="transmembrane region" description="Helical" evidence="7">
    <location>
        <begin position="81"/>
        <end position="100"/>
    </location>
</feature>
<name>A0A853BSN2_9ACTN</name>
<dbReference type="GO" id="GO:0070069">
    <property type="term" value="C:cytochrome complex"/>
    <property type="evidence" value="ECO:0007669"/>
    <property type="project" value="TreeGrafter"/>
</dbReference>
<evidence type="ECO:0000313" key="8">
    <source>
        <dbReference type="EMBL" id="NYI98153.1"/>
    </source>
</evidence>
<proteinExistence type="inferred from homology"/>
<feature type="transmembrane region" description="Helical" evidence="7">
    <location>
        <begin position="141"/>
        <end position="159"/>
    </location>
</feature>
<reference evidence="8 9" key="1">
    <citation type="submission" date="2020-07" db="EMBL/GenBank/DDBJ databases">
        <title>Sequencing the genomes of 1000 actinobacteria strains.</title>
        <authorList>
            <person name="Klenk H.-P."/>
        </authorList>
    </citation>
    <scope>NUCLEOTIDE SEQUENCE [LARGE SCALE GENOMIC DNA]</scope>
    <source>
        <strain evidence="8 9">DSM 45927</strain>
    </source>
</reference>
<dbReference type="GO" id="GO:0005886">
    <property type="term" value="C:plasma membrane"/>
    <property type="evidence" value="ECO:0007669"/>
    <property type="project" value="UniProtKB-SubCell"/>
</dbReference>
<evidence type="ECO:0000256" key="5">
    <source>
        <dbReference type="ARBA" id="ARBA00022989"/>
    </source>
</evidence>
<dbReference type="AlphaFoldDB" id="A0A853BSN2"/>
<evidence type="ECO:0000256" key="7">
    <source>
        <dbReference type="SAM" id="Phobius"/>
    </source>
</evidence>
<dbReference type="PANTHER" id="PTHR43141:SF4">
    <property type="entry name" value="CYTOCHROME BD2 SUBUNIT II"/>
    <property type="match status" value="1"/>
</dbReference>
<keyword evidence="5 7" id="KW-1133">Transmembrane helix</keyword>
<comment type="similarity">
    <text evidence="2">Belongs to the cytochrome ubiquinol oxidase subunit 2 family.</text>
</comment>
<evidence type="ECO:0000256" key="4">
    <source>
        <dbReference type="ARBA" id="ARBA00022692"/>
    </source>
</evidence>
<dbReference type="Proteomes" id="UP000575985">
    <property type="component" value="Unassembled WGS sequence"/>
</dbReference>
<feature type="transmembrane region" description="Helical" evidence="7">
    <location>
        <begin position="295"/>
        <end position="316"/>
    </location>
</feature>
<evidence type="ECO:0000313" key="9">
    <source>
        <dbReference type="Proteomes" id="UP000575985"/>
    </source>
</evidence>
<comment type="caution">
    <text evidence="8">The sequence shown here is derived from an EMBL/GenBank/DDBJ whole genome shotgun (WGS) entry which is preliminary data.</text>
</comment>
<dbReference type="EMBL" id="JACCFO010000001">
    <property type="protein sequence ID" value="NYI98153.1"/>
    <property type="molecule type" value="Genomic_DNA"/>
</dbReference>
<dbReference type="InterPro" id="IPR003317">
    <property type="entry name" value="Cyt-d_oxidase_su2"/>
</dbReference>
<protein>
    <recommendedName>
        <fullName evidence="10">Cytochrome BD ubiquinol oxidase subunit II</fullName>
    </recommendedName>
</protein>
<accession>A0A853BSN2</accession>
<dbReference type="Pfam" id="PF02322">
    <property type="entry name" value="Cyt_bd_oxida_II"/>
    <property type="match status" value="1"/>
</dbReference>
<feature type="transmembrane region" description="Helical" evidence="7">
    <location>
        <begin position="112"/>
        <end position="135"/>
    </location>
</feature>
<keyword evidence="9" id="KW-1185">Reference proteome</keyword>